<comment type="caution">
    <text evidence="10">The sequence shown here is derived from an EMBL/GenBank/DDBJ whole genome shotgun (WGS) entry which is preliminary data.</text>
</comment>
<dbReference type="Pfam" id="PF02224">
    <property type="entry name" value="Cytidylate_kin"/>
    <property type="match status" value="1"/>
</dbReference>
<dbReference type="GO" id="GO:0005829">
    <property type="term" value="C:cytosol"/>
    <property type="evidence" value="ECO:0007669"/>
    <property type="project" value="TreeGrafter"/>
</dbReference>
<protein>
    <recommendedName>
        <fullName evidence="8">Cytidylate kinase</fullName>
        <shortName evidence="8">CK</shortName>
        <ecNumber evidence="8">2.7.4.25</ecNumber>
    </recommendedName>
    <alternativeName>
        <fullName evidence="8">Cytidine monophosphate kinase</fullName>
        <shortName evidence="8">CMP kinase</shortName>
    </alternativeName>
</protein>
<keyword evidence="2 8" id="KW-0808">Transferase</keyword>
<dbReference type="InterPro" id="IPR027417">
    <property type="entry name" value="P-loop_NTPase"/>
</dbReference>
<dbReference type="CDD" id="cd02020">
    <property type="entry name" value="CMPK"/>
    <property type="match status" value="1"/>
</dbReference>
<dbReference type="SUPFAM" id="SSF52540">
    <property type="entry name" value="P-loop containing nucleoside triphosphate hydrolases"/>
    <property type="match status" value="1"/>
</dbReference>
<evidence type="ECO:0000259" key="9">
    <source>
        <dbReference type="Pfam" id="PF02224"/>
    </source>
</evidence>
<evidence type="ECO:0000256" key="6">
    <source>
        <dbReference type="ARBA" id="ARBA00047615"/>
    </source>
</evidence>
<dbReference type="NCBIfam" id="TIGR00017">
    <property type="entry name" value="cmk"/>
    <property type="match status" value="1"/>
</dbReference>
<evidence type="ECO:0000256" key="3">
    <source>
        <dbReference type="ARBA" id="ARBA00022741"/>
    </source>
</evidence>
<evidence type="ECO:0000256" key="4">
    <source>
        <dbReference type="ARBA" id="ARBA00022777"/>
    </source>
</evidence>
<evidence type="ECO:0000313" key="11">
    <source>
        <dbReference type="Proteomes" id="UP000236151"/>
    </source>
</evidence>
<organism evidence="10 11">
    <name type="scientific">Clostridium thermosuccinogenes</name>
    <dbReference type="NCBI Taxonomy" id="84032"/>
    <lineage>
        <taxon>Bacteria</taxon>
        <taxon>Bacillati</taxon>
        <taxon>Bacillota</taxon>
        <taxon>Clostridia</taxon>
        <taxon>Eubacteriales</taxon>
        <taxon>Clostridiaceae</taxon>
        <taxon>Clostridium</taxon>
    </lineage>
</organism>
<comment type="catalytic activity">
    <reaction evidence="6 8">
        <text>dCMP + ATP = dCDP + ADP</text>
        <dbReference type="Rhea" id="RHEA:25094"/>
        <dbReference type="ChEBI" id="CHEBI:30616"/>
        <dbReference type="ChEBI" id="CHEBI:57566"/>
        <dbReference type="ChEBI" id="CHEBI:58593"/>
        <dbReference type="ChEBI" id="CHEBI:456216"/>
        <dbReference type="EC" id="2.7.4.25"/>
    </reaction>
</comment>
<dbReference type="InterPro" id="IPR011994">
    <property type="entry name" value="Cytidylate_kinase_dom"/>
</dbReference>
<dbReference type="GO" id="GO:0006220">
    <property type="term" value="P:pyrimidine nucleotide metabolic process"/>
    <property type="evidence" value="ECO:0007669"/>
    <property type="project" value="UniProtKB-UniRule"/>
</dbReference>
<evidence type="ECO:0000256" key="1">
    <source>
        <dbReference type="ARBA" id="ARBA00009427"/>
    </source>
</evidence>
<dbReference type="GO" id="GO:0036431">
    <property type="term" value="F:dCMP kinase activity"/>
    <property type="evidence" value="ECO:0007669"/>
    <property type="project" value="InterPro"/>
</dbReference>
<keyword evidence="5 8" id="KW-0067">ATP-binding</keyword>
<keyword evidence="4 8" id="KW-0418">Kinase</keyword>
<evidence type="ECO:0000256" key="5">
    <source>
        <dbReference type="ARBA" id="ARBA00022840"/>
    </source>
</evidence>
<dbReference type="HAMAP" id="MF_00238">
    <property type="entry name" value="Cytidyl_kinase_type1"/>
    <property type="match status" value="1"/>
</dbReference>
<dbReference type="EMBL" id="NIOJ01000079">
    <property type="protein sequence ID" value="PNT95015.1"/>
    <property type="molecule type" value="Genomic_DNA"/>
</dbReference>
<gene>
    <name evidence="8" type="primary">cmk</name>
    <name evidence="10" type="ORF">CDQ84_17815</name>
</gene>
<dbReference type="GO" id="GO:0005524">
    <property type="term" value="F:ATP binding"/>
    <property type="evidence" value="ECO:0007669"/>
    <property type="project" value="UniProtKB-UniRule"/>
</dbReference>
<comment type="catalytic activity">
    <reaction evidence="7 8">
        <text>CMP + ATP = CDP + ADP</text>
        <dbReference type="Rhea" id="RHEA:11600"/>
        <dbReference type="ChEBI" id="CHEBI:30616"/>
        <dbReference type="ChEBI" id="CHEBI:58069"/>
        <dbReference type="ChEBI" id="CHEBI:60377"/>
        <dbReference type="ChEBI" id="CHEBI:456216"/>
        <dbReference type="EC" id="2.7.4.25"/>
    </reaction>
</comment>
<dbReference type="PANTHER" id="PTHR21299:SF2">
    <property type="entry name" value="CYTIDYLATE KINASE"/>
    <property type="match status" value="1"/>
</dbReference>
<dbReference type="Gene3D" id="3.40.50.300">
    <property type="entry name" value="P-loop containing nucleotide triphosphate hydrolases"/>
    <property type="match status" value="1"/>
</dbReference>
<feature type="domain" description="Cytidylate kinase" evidence="9">
    <location>
        <begin position="6"/>
        <end position="218"/>
    </location>
</feature>
<dbReference type="AlphaFoldDB" id="A0A2K2F8B8"/>
<dbReference type="PANTHER" id="PTHR21299">
    <property type="entry name" value="CYTIDYLATE KINASE/PANTOATE-BETA-ALANINE LIGASE"/>
    <property type="match status" value="1"/>
</dbReference>
<dbReference type="OrthoDB" id="9807434at2"/>
<evidence type="ECO:0000313" key="10">
    <source>
        <dbReference type="EMBL" id="PNT95015.1"/>
    </source>
</evidence>
<keyword evidence="8" id="KW-0963">Cytoplasm</keyword>
<dbReference type="GO" id="GO:0036430">
    <property type="term" value="F:CMP kinase activity"/>
    <property type="evidence" value="ECO:0007669"/>
    <property type="project" value="RHEA"/>
</dbReference>
<proteinExistence type="inferred from homology"/>
<dbReference type="EC" id="2.7.4.25" evidence="8"/>
<reference evidence="10 11" key="1">
    <citation type="submission" date="2017-06" db="EMBL/GenBank/DDBJ databases">
        <title>Investigating the central metabolism of Clostridium thermosuccinogenes.</title>
        <authorList>
            <person name="Koendjbiharie J.G."/>
            <person name="van Kranenburg R."/>
        </authorList>
    </citation>
    <scope>NUCLEOTIDE SEQUENCE [LARGE SCALE GENOMIC DNA]</scope>
    <source>
        <strain evidence="10 11">DSM 5806</strain>
    </source>
</reference>
<dbReference type="GO" id="GO:0015949">
    <property type="term" value="P:nucleobase-containing small molecule interconversion"/>
    <property type="evidence" value="ECO:0007669"/>
    <property type="project" value="TreeGrafter"/>
</dbReference>
<comment type="subcellular location">
    <subcellularLocation>
        <location evidence="8">Cytoplasm</location>
    </subcellularLocation>
</comment>
<evidence type="ECO:0000256" key="8">
    <source>
        <dbReference type="HAMAP-Rule" id="MF_00238"/>
    </source>
</evidence>
<evidence type="ECO:0000256" key="2">
    <source>
        <dbReference type="ARBA" id="ARBA00022679"/>
    </source>
</evidence>
<name>A0A2K2F8B8_9CLOT</name>
<keyword evidence="11" id="KW-1185">Reference proteome</keyword>
<evidence type="ECO:0000256" key="7">
    <source>
        <dbReference type="ARBA" id="ARBA00048478"/>
    </source>
</evidence>
<dbReference type="RefSeq" id="WP_103083092.1">
    <property type="nucleotide sequence ID" value="NZ_CP021850.1"/>
</dbReference>
<comment type="similarity">
    <text evidence="1 8">Belongs to the cytidylate kinase family. Type 1 subfamily.</text>
</comment>
<dbReference type="InterPro" id="IPR003136">
    <property type="entry name" value="Cytidylate_kin"/>
</dbReference>
<keyword evidence="3 8" id="KW-0547">Nucleotide-binding</keyword>
<sequence>MGNIQVAIDGPAGAGKSTIAKLVSRRMGIIYIDTGAMYRAVALKAIRQGINTQDRERVSQMVNNIDIKIEHAGNEQVIYLDGEDVSGKIRIPEVSVGASNVASIPEVRLKMVDLQRKIARSSSVVMDGRDIGTYVLPDAKYKFFLTASVEERAKRRYQELVEKGITNISLEEVKKDIEYRDMNDASRELAPLVKAKDAIEIDTTCLTAEEVADKIMVHIGESKC</sequence>
<feature type="binding site" evidence="8">
    <location>
        <begin position="10"/>
        <end position="18"/>
    </location>
    <ligand>
        <name>ATP</name>
        <dbReference type="ChEBI" id="CHEBI:30616"/>
    </ligand>
</feature>
<dbReference type="Proteomes" id="UP000236151">
    <property type="component" value="Unassembled WGS sequence"/>
</dbReference>
<accession>A0A2K2F8B8</accession>
<dbReference type="KEGG" id="cthd:CDO33_07255"/>